<gene>
    <name evidence="1" type="ORF">DWV59_12560</name>
</gene>
<protein>
    <submittedName>
        <fullName evidence="1">Uncharacterized protein</fullName>
    </submittedName>
</protein>
<name>A0A395XTN7_BIFLN</name>
<proteinExistence type="predicted"/>
<dbReference type="AlphaFoldDB" id="A0A395XTN7"/>
<evidence type="ECO:0000313" key="1">
    <source>
        <dbReference type="EMBL" id="RGW62360.1"/>
    </source>
</evidence>
<accession>A0A395XTN7</accession>
<dbReference type="RefSeq" id="WP_047379471.1">
    <property type="nucleotide sequence ID" value="NZ_CP197593.1"/>
</dbReference>
<reference evidence="1 2" key="1">
    <citation type="submission" date="2018-08" db="EMBL/GenBank/DDBJ databases">
        <title>A genome reference for cultivated species of the human gut microbiota.</title>
        <authorList>
            <person name="Zou Y."/>
            <person name="Xue W."/>
            <person name="Luo G."/>
        </authorList>
    </citation>
    <scope>NUCLEOTIDE SEQUENCE [LARGE SCALE GENOMIC DNA]</scope>
    <source>
        <strain evidence="1 2">AF11-12</strain>
    </source>
</reference>
<dbReference type="Proteomes" id="UP000265775">
    <property type="component" value="Unassembled WGS sequence"/>
</dbReference>
<sequence>MSEHNPYLLSDPRLLEANRTAVAYQLGHGTPPGWLLAPGTGPLPIPEPMAVRPDSPRTMELLALPFAWLPDEIWARYPHETDPGYATRVTVALDAMGLLADTGDGVWYASVEDAPSDADAAARTLAALDGDADDAGAMLVAERMRARMLKAWPGGYPAGEQIGFARRTAGLALTANLALAGMRALDMDAHGDREGATGVIRAAMRVWPGLFPDRPDRDALAAWVSDLHGDAVGALRLLNRMGLASDGDMEALR</sequence>
<comment type="caution">
    <text evidence="1">The sequence shown here is derived from an EMBL/GenBank/DDBJ whole genome shotgun (WGS) entry which is preliminary data.</text>
</comment>
<evidence type="ECO:0000313" key="2">
    <source>
        <dbReference type="Proteomes" id="UP000265775"/>
    </source>
</evidence>
<dbReference type="EMBL" id="QSAR01000043">
    <property type="protein sequence ID" value="RGW62360.1"/>
    <property type="molecule type" value="Genomic_DNA"/>
</dbReference>
<organism evidence="1 2">
    <name type="scientific">Bifidobacterium longum</name>
    <dbReference type="NCBI Taxonomy" id="216816"/>
    <lineage>
        <taxon>Bacteria</taxon>
        <taxon>Bacillati</taxon>
        <taxon>Actinomycetota</taxon>
        <taxon>Actinomycetes</taxon>
        <taxon>Bifidobacteriales</taxon>
        <taxon>Bifidobacteriaceae</taxon>
        <taxon>Bifidobacterium</taxon>
    </lineage>
</organism>